<sequence>MSTTTAGNPDNEGAAAGPASLSVGPVTRAAAEAAPDLADATPGDRARLLAAVADALDAAVDELVPLADEETALGEARLRGEVSRTTGQLRMFADVVTEGSYLEVTIDHARSDSTPPRPDLRRMLHPLGPVGVFAASNFPFAFSVAGGDTASALAAGCPVVVKAHPGHPRLSRLTARIVTAALTDVGAPTGTFGLVEGYETGRDLVLDPHITAVGFTGSAAGGRALSDLAASRPDPIPFYGELGSINPVVITEAAAQRRGGQIAAGLVGSFTLGVGQFCTKPGVVFLPEGTGLEDAIRAATPATGGRMLTTRISTGFADGLRALLATGNVDVVAGAAEQDGADRATSPVVLATDVEAVLAQPDVLLDECFGPTTLLVRYRDAAELAQGLHALPGSLTATVHAEDDEVAELGPIIARLRDTAGRLVFNGWPTGVAVTWSMQHGGTSPATTSSLHTSVGATAIRRFLRPVTYQDSPAALLPEALRDENPWGLLRRINGRLTIPRDPADE</sequence>
<proteinExistence type="predicted"/>
<evidence type="ECO:0000313" key="4">
    <source>
        <dbReference type="EMBL" id="NEE04190.1"/>
    </source>
</evidence>
<dbReference type="Pfam" id="PF00171">
    <property type="entry name" value="Aldedh"/>
    <property type="match status" value="1"/>
</dbReference>
<evidence type="ECO:0000259" key="3">
    <source>
        <dbReference type="Pfam" id="PF00171"/>
    </source>
</evidence>
<dbReference type="InterPro" id="IPR016161">
    <property type="entry name" value="Ald_DH/histidinol_DH"/>
</dbReference>
<dbReference type="Proteomes" id="UP000475214">
    <property type="component" value="Unassembled WGS sequence"/>
</dbReference>
<organism evidence="4 5">
    <name type="scientific">Phytoactinopolyspora halotolerans</name>
    <dbReference type="NCBI Taxonomy" id="1981512"/>
    <lineage>
        <taxon>Bacteria</taxon>
        <taxon>Bacillati</taxon>
        <taxon>Actinomycetota</taxon>
        <taxon>Actinomycetes</taxon>
        <taxon>Jiangellales</taxon>
        <taxon>Jiangellaceae</taxon>
        <taxon>Phytoactinopolyspora</taxon>
    </lineage>
</organism>
<dbReference type="GO" id="GO:0016620">
    <property type="term" value="F:oxidoreductase activity, acting on the aldehyde or oxo group of donors, NAD or NADP as acceptor"/>
    <property type="evidence" value="ECO:0007669"/>
    <property type="project" value="InterPro"/>
</dbReference>
<dbReference type="SUPFAM" id="SSF53720">
    <property type="entry name" value="ALDH-like"/>
    <property type="match status" value="1"/>
</dbReference>
<dbReference type="AlphaFoldDB" id="A0A6L9SJE1"/>
<dbReference type="EMBL" id="JAAGOA010000030">
    <property type="protein sequence ID" value="NEE04190.1"/>
    <property type="molecule type" value="Genomic_DNA"/>
</dbReference>
<dbReference type="CDD" id="cd07129">
    <property type="entry name" value="ALDH_KGSADH"/>
    <property type="match status" value="1"/>
</dbReference>
<dbReference type="InterPro" id="IPR050740">
    <property type="entry name" value="Aldehyde_DH_Superfamily"/>
</dbReference>
<feature type="region of interest" description="Disordered" evidence="2">
    <location>
        <begin position="1"/>
        <end position="21"/>
    </location>
</feature>
<reference evidence="4 5" key="1">
    <citation type="submission" date="2020-02" db="EMBL/GenBank/DDBJ databases">
        <authorList>
            <person name="Li X.-J."/>
            <person name="Han X.-M."/>
        </authorList>
    </citation>
    <scope>NUCLEOTIDE SEQUENCE [LARGE SCALE GENOMIC DNA]</scope>
    <source>
        <strain evidence="4 5">CCTCC AB 2017055</strain>
    </source>
</reference>
<dbReference type="InterPro" id="IPR015590">
    <property type="entry name" value="Aldehyde_DH_dom"/>
</dbReference>
<dbReference type="Gene3D" id="3.40.309.10">
    <property type="entry name" value="Aldehyde Dehydrogenase, Chain A, domain 2"/>
    <property type="match status" value="1"/>
</dbReference>
<gene>
    <name evidence="4" type="ORF">G1H10_28870</name>
</gene>
<evidence type="ECO:0000256" key="2">
    <source>
        <dbReference type="SAM" id="MobiDB-lite"/>
    </source>
</evidence>
<keyword evidence="1" id="KW-0560">Oxidoreductase</keyword>
<keyword evidence="5" id="KW-1185">Reference proteome</keyword>
<accession>A0A6L9SJE1</accession>
<dbReference type="InterPro" id="IPR016163">
    <property type="entry name" value="Ald_DH_C"/>
</dbReference>
<dbReference type="PANTHER" id="PTHR43353">
    <property type="entry name" value="SUCCINATE-SEMIALDEHYDE DEHYDROGENASE, MITOCHONDRIAL"/>
    <property type="match status" value="1"/>
</dbReference>
<name>A0A6L9SJE1_9ACTN</name>
<evidence type="ECO:0000256" key="1">
    <source>
        <dbReference type="ARBA" id="ARBA00023002"/>
    </source>
</evidence>
<dbReference type="Gene3D" id="3.40.605.10">
    <property type="entry name" value="Aldehyde Dehydrogenase, Chain A, domain 1"/>
    <property type="match status" value="1"/>
</dbReference>
<dbReference type="InterPro" id="IPR016162">
    <property type="entry name" value="Ald_DH_N"/>
</dbReference>
<dbReference type="RefSeq" id="WP_163744509.1">
    <property type="nucleotide sequence ID" value="NZ_JAAGOA010000030.1"/>
</dbReference>
<protein>
    <submittedName>
        <fullName evidence="4">Aldehyde dehydrogenase (NADP(+))</fullName>
    </submittedName>
</protein>
<comment type="caution">
    <text evidence="4">The sequence shown here is derived from an EMBL/GenBank/DDBJ whole genome shotgun (WGS) entry which is preliminary data.</text>
</comment>
<evidence type="ECO:0000313" key="5">
    <source>
        <dbReference type="Proteomes" id="UP000475214"/>
    </source>
</evidence>
<dbReference type="PANTHER" id="PTHR43353:SF3">
    <property type="entry name" value="ALDEHYDE DEHYDROGENASE-RELATED"/>
    <property type="match status" value="1"/>
</dbReference>
<feature type="domain" description="Aldehyde dehydrogenase" evidence="3">
    <location>
        <begin position="26"/>
        <end position="462"/>
    </location>
</feature>
<dbReference type="InterPro" id="IPR044151">
    <property type="entry name" value="ALDH_KGSADH"/>
</dbReference>